<feature type="domain" description="Cysteine-rich" evidence="6">
    <location>
        <begin position="41"/>
        <end position="123"/>
    </location>
</feature>
<evidence type="ECO:0000256" key="4">
    <source>
        <dbReference type="ARBA" id="ARBA00023004"/>
    </source>
</evidence>
<keyword evidence="3" id="KW-0560">Oxidoreductase</keyword>
<keyword evidence="2" id="KW-0479">Metal-binding</keyword>
<dbReference type="PANTHER" id="PTHR43255:SF1">
    <property type="entry name" value="IRON-SULFUR-BINDING OXIDOREDUCTASE FADF-RELATED"/>
    <property type="match status" value="1"/>
</dbReference>
<dbReference type="GO" id="GO:0046872">
    <property type="term" value="F:metal ion binding"/>
    <property type="evidence" value="ECO:0007669"/>
    <property type="project" value="UniProtKB-KW"/>
</dbReference>
<evidence type="ECO:0000256" key="2">
    <source>
        <dbReference type="ARBA" id="ARBA00022723"/>
    </source>
</evidence>
<dbReference type="RefSeq" id="WP_338198530.1">
    <property type="nucleotide sequence ID" value="NZ_JAEKNR010000018.1"/>
</dbReference>
<dbReference type="InterPro" id="IPR004017">
    <property type="entry name" value="Cys_rich_dom"/>
</dbReference>
<gene>
    <name evidence="7" type="ORF">JF922_01255</name>
</gene>
<dbReference type="GO" id="GO:0005886">
    <property type="term" value="C:plasma membrane"/>
    <property type="evidence" value="ECO:0007669"/>
    <property type="project" value="TreeGrafter"/>
</dbReference>
<dbReference type="InterPro" id="IPR051460">
    <property type="entry name" value="HdrC_iron-sulfur_subunit"/>
</dbReference>
<reference evidence="7" key="1">
    <citation type="submission" date="2020-10" db="EMBL/GenBank/DDBJ databases">
        <title>Ca. Dormibacterota MAGs.</title>
        <authorList>
            <person name="Montgomery K."/>
        </authorList>
    </citation>
    <scope>NUCLEOTIDE SEQUENCE [LARGE SCALE GENOMIC DNA]</scope>
    <source>
        <strain evidence="7">SC8812_S17_10</strain>
    </source>
</reference>
<evidence type="ECO:0000313" key="8">
    <source>
        <dbReference type="Proteomes" id="UP000612893"/>
    </source>
</evidence>
<keyword evidence="4" id="KW-0408">Iron</keyword>
<name>A0A934K5E1_9BACT</name>
<comment type="caution">
    <text evidence="7">The sequence shown here is derived from an EMBL/GenBank/DDBJ whole genome shotgun (WGS) entry which is preliminary data.</text>
</comment>
<proteinExistence type="predicted"/>
<evidence type="ECO:0000256" key="5">
    <source>
        <dbReference type="ARBA" id="ARBA00023014"/>
    </source>
</evidence>
<evidence type="ECO:0000259" key="6">
    <source>
        <dbReference type="Pfam" id="PF02754"/>
    </source>
</evidence>
<dbReference type="PANTHER" id="PTHR43255">
    <property type="entry name" value="IRON-SULFUR-BINDING OXIDOREDUCTASE FADF-RELATED-RELATED"/>
    <property type="match status" value="1"/>
</dbReference>
<dbReference type="GO" id="GO:0051539">
    <property type="term" value="F:4 iron, 4 sulfur cluster binding"/>
    <property type="evidence" value="ECO:0007669"/>
    <property type="project" value="UniProtKB-KW"/>
</dbReference>
<dbReference type="EMBL" id="JAEKNR010000018">
    <property type="protein sequence ID" value="MBJ7596701.1"/>
    <property type="molecule type" value="Genomic_DNA"/>
</dbReference>
<accession>A0A934K5E1</accession>
<organism evidence="7 8">
    <name type="scientific">Candidatus Nephthysia bennettiae</name>
    <dbReference type="NCBI Taxonomy" id="3127016"/>
    <lineage>
        <taxon>Bacteria</taxon>
        <taxon>Bacillati</taxon>
        <taxon>Candidatus Dormiibacterota</taxon>
        <taxon>Candidatus Dormibacteria</taxon>
        <taxon>Candidatus Dormibacterales</taxon>
        <taxon>Candidatus Dormibacteraceae</taxon>
        <taxon>Candidatus Nephthysia</taxon>
    </lineage>
</organism>
<keyword evidence="8" id="KW-1185">Reference proteome</keyword>
<evidence type="ECO:0000313" key="7">
    <source>
        <dbReference type="EMBL" id="MBJ7596701.1"/>
    </source>
</evidence>
<sequence length="328" mass="36881">MSKYDYAGYFNRIREIERLVVPAQEINWLEQYAKPEKSVDVVLYLGCNVLMTAHLAREVVRVFEALGVSFAAVGGPQFCCGIVHYGHGDRGASTRLTQATVAKFESFGAKEVVMWCPSCNKHFDDVILRELQPNFTITHATAYLAARADRLPFRHEVHRTVALHSHCGRQQQEADAAAGRTLLEAIPGLRVTGLVEDAELDYHCSNVIIEKIGLERFHAIRHRLAEDAAAQGADSIATLYHSCHREWSDMREPALDLRSYISLVSESLGISEIDRYQQYRRSRDVDVTVGAGREAWHSHGLTEEQARALARKHFLKSRYETKGSVDSG</sequence>
<dbReference type="Pfam" id="PF02754">
    <property type="entry name" value="CCG"/>
    <property type="match status" value="1"/>
</dbReference>
<keyword evidence="1" id="KW-0004">4Fe-4S</keyword>
<dbReference type="GO" id="GO:0016491">
    <property type="term" value="F:oxidoreductase activity"/>
    <property type="evidence" value="ECO:0007669"/>
    <property type="project" value="UniProtKB-KW"/>
</dbReference>
<evidence type="ECO:0000256" key="1">
    <source>
        <dbReference type="ARBA" id="ARBA00022485"/>
    </source>
</evidence>
<dbReference type="Proteomes" id="UP000612893">
    <property type="component" value="Unassembled WGS sequence"/>
</dbReference>
<keyword evidence="5" id="KW-0411">Iron-sulfur</keyword>
<protein>
    <submittedName>
        <fullName evidence="7">(Fe-S)-binding protein</fullName>
    </submittedName>
</protein>
<dbReference type="AlphaFoldDB" id="A0A934K5E1"/>
<evidence type="ECO:0000256" key="3">
    <source>
        <dbReference type="ARBA" id="ARBA00023002"/>
    </source>
</evidence>